<dbReference type="GO" id="GO:0004190">
    <property type="term" value="F:aspartic-type endopeptidase activity"/>
    <property type="evidence" value="ECO:0007669"/>
    <property type="project" value="UniProtKB-EC"/>
</dbReference>
<evidence type="ECO:0000259" key="3">
    <source>
        <dbReference type="Pfam" id="PF01478"/>
    </source>
</evidence>
<sequence length="172" mass="18390">MTVLAVVTLLVSAATFSRAAWVDFMTWKIPNRTILVLVACYVIFAGVVLASGETVRFGVDVVWSLAAAFLLMAIGFVLWQLKLLGAGDAKLMFPIGLFLGWTALLPFAIWLAILAVVALLSLKLPLPAGLGATIPGMRLNEIRRTGKVPYAVILVGALFVSAWDRYATAALG</sequence>
<dbReference type="Gene3D" id="1.20.120.1220">
    <property type="match status" value="1"/>
</dbReference>
<keyword evidence="1" id="KW-0812">Transmembrane</keyword>
<gene>
    <name evidence="4" type="ORF">HNQ96_006299</name>
</gene>
<feature type="transmembrane region" description="Helical" evidence="1">
    <location>
        <begin position="148"/>
        <end position="166"/>
    </location>
</feature>
<protein>
    <submittedName>
        <fullName evidence="4">Prepilin peptidase CpaA</fullName>
        <ecNumber evidence="4">3.4.23.43</ecNumber>
    </submittedName>
</protein>
<evidence type="ECO:0000256" key="1">
    <source>
        <dbReference type="SAM" id="Phobius"/>
    </source>
</evidence>
<proteinExistence type="predicted"/>
<reference evidence="4 5" key="1">
    <citation type="submission" date="2020-08" db="EMBL/GenBank/DDBJ databases">
        <title>Genomic Encyclopedia of Type Strains, Phase IV (KMG-IV): sequencing the most valuable type-strain genomes for metagenomic binning, comparative biology and taxonomic classification.</title>
        <authorList>
            <person name="Goeker M."/>
        </authorList>
    </citation>
    <scope>NUCLEOTIDE SEQUENCE [LARGE SCALE GENOMIC DNA]</scope>
    <source>
        <strain evidence="4 5">DSM 17454</strain>
    </source>
</reference>
<dbReference type="GO" id="GO:0016020">
    <property type="term" value="C:membrane"/>
    <property type="evidence" value="ECO:0007669"/>
    <property type="project" value="InterPro"/>
</dbReference>
<dbReference type="EMBL" id="JACHGI010000029">
    <property type="protein sequence ID" value="MBB6470401.1"/>
    <property type="molecule type" value="Genomic_DNA"/>
</dbReference>
<evidence type="ECO:0000256" key="2">
    <source>
        <dbReference type="SAM" id="SignalP"/>
    </source>
</evidence>
<dbReference type="Pfam" id="PF01478">
    <property type="entry name" value="Peptidase_A24"/>
    <property type="match status" value="1"/>
</dbReference>
<evidence type="ECO:0000313" key="5">
    <source>
        <dbReference type="Proteomes" id="UP000532373"/>
    </source>
</evidence>
<keyword evidence="1" id="KW-1133">Transmembrane helix</keyword>
<evidence type="ECO:0000313" key="4">
    <source>
        <dbReference type="EMBL" id="MBB6470401.1"/>
    </source>
</evidence>
<name>A0A8E1WJW2_9HYPH</name>
<accession>A0A8E1WJW2</accession>
<feature type="signal peptide" evidence="2">
    <location>
        <begin position="1"/>
        <end position="19"/>
    </location>
</feature>
<dbReference type="EC" id="3.4.23.43" evidence="4"/>
<dbReference type="RefSeq" id="WP_067955117.1">
    <property type="nucleotide sequence ID" value="NZ_JACHGI010000029.1"/>
</dbReference>
<keyword evidence="1" id="KW-0472">Membrane</keyword>
<feature type="transmembrane region" description="Helical" evidence="1">
    <location>
        <begin position="91"/>
        <end position="120"/>
    </location>
</feature>
<feature type="transmembrane region" description="Helical" evidence="1">
    <location>
        <begin position="29"/>
        <end position="49"/>
    </location>
</feature>
<feature type="chain" id="PRO_5034969899" evidence="2">
    <location>
        <begin position="20"/>
        <end position="172"/>
    </location>
</feature>
<comment type="caution">
    <text evidence="4">The sequence shown here is derived from an EMBL/GenBank/DDBJ whole genome shotgun (WGS) entry which is preliminary data.</text>
</comment>
<dbReference type="InterPro" id="IPR000045">
    <property type="entry name" value="Prepilin_IV_endopep_pep"/>
</dbReference>
<dbReference type="Proteomes" id="UP000532373">
    <property type="component" value="Unassembled WGS sequence"/>
</dbReference>
<feature type="transmembrane region" description="Helical" evidence="1">
    <location>
        <begin position="61"/>
        <end position="79"/>
    </location>
</feature>
<organism evidence="4 5">
    <name type="scientific">Aminobacter carboxidus</name>
    <dbReference type="NCBI Taxonomy" id="376165"/>
    <lineage>
        <taxon>Bacteria</taxon>
        <taxon>Pseudomonadati</taxon>
        <taxon>Pseudomonadota</taxon>
        <taxon>Alphaproteobacteria</taxon>
        <taxon>Hyphomicrobiales</taxon>
        <taxon>Phyllobacteriaceae</taxon>
        <taxon>Aminobacter</taxon>
    </lineage>
</organism>
<keyword evidence="2" id="KW-0732">Signal</keyword>
<keyword evidence="4" id="KW-0378">Hydrolase</keyword>
<feature type="domain" description="Prepilin type IV endopeptidase peptidase" evidence="3">
    <location>
        <begin position="15"/>
        <end position="118"/>
    </location>
</feature>
<dbReference type="AlphaFoldDB" id="A0A8E1WJW2"/>